<name>A0ABQ5H9Q2_9ASTR</name>
<comment type="caution">
    <text evidence="1">The sequence shown here is derived from an EMBL/GenBank/DDBJ whole genome shotgun (WGS) entry which is preliminary data.</text>
</comment>
<sequence length="169" mass="19424">MIAMTPPQGKPILPKPEVSAEENLLKVEVVEELLKKKSKNFKLKIYGFNDDEDVKDFDCELKTDSECVDDLKTCDLDYELILKMIIKTSIKFSMLDKEVILIAIENLVVVDKECTTRCFRVDVKRKSTEDKVHREKVFEVDEALDSENSMASSFQVRGNDVDKIQDLKT</sequence>
<evidence type="ECO:0000313" key="2">
    <source>
        <dbReference type="Proteomes" id="UP001151760"/>
    </source>
</evidence>
<dbReference type="EMBL" id="BQNB010019373">
    <property type="protein sequence ID" value="GJT84601.1"/>
    <property type="molecule type" value="Genomic_DNA"/>
</dbReference>
<keyword evidence="2" id="KW-1185">Reference proteome</keyword>
<organism evidence="1 2">
    <name type="scientific">Tanacetum coccineum</name>
    <dbReference type="NCBI Taxonomy" id="301880"/>
    <lineage>
        <taxon>Eukaryota</taxon>
        <taxon>Viridiplantae</taxon>
        <taxon>Streptophyta</taxon>
        <taxon>Embryophyta</taxon>
        <taxon>Tracheophyta</taxon>
        <taxon>Spermatophyta</taxon>
        <taxon>Magnoliopsida</taxon>
        <taxon>eudicotyledons</taxon>
        <taxon>Gunneridae</taxon>
        <taxon>Pentapetalae</taxon>
        <taxon>asterids</taxon>
        <taxon>campanulids</taxon>
        <taxon>Asterales</taxon>
        <taxon>Asteraceae</taxon>
        <taxon>Asteroideae</taxon>
        <taxon>Anthemideae</taxon>
        <taxon>Anthemidinae</taxon>
        <taxon>Tanacetum</taxon>
    </lineage>
</organism>
<evidence type="ECO:0000313" key="1">
    <source>
        <dbReference type="EMBL" id="GJT84601.1"/>
    </source>
</evidence>
<dbReference type="Proteomes" id="UP001151760">
    <property type="component" value="Unassembled WGS sequence"/>
</dbReference>
<reference evidence="1" key="1">
    <citation type="journal article" date="2022" name="Int. J. Mol. Sci.">
        <title>Draft Genome of Tanacetum Coccineum: Genomic Comparison of Closely Related Tanacetum-Family Plants.</title>
        <authorList>
            <person name="Yamashiro T."/>
            <person name="Shiraishi A."/>
            <person name="Nakayama K."/>
            <person name="Satake H."/>
        </authorList>
    </citation>
    <scope>NUCLEOTIDE SEQUENCE</scope>
</reference>
<proteinExistence type="predicted"/>
<gene>
    <name evidence="1" type="ORF">Tco_1066318</name>
</gene>
<protein>
    <submittedName>
        <fullName evidence="1">Uncharacterized protein</fullName>
    </submittedName>
</protein>
<accession>A0ABQ5H9Q2</accession>
<reference evidence="1" key="2">
    <citation type="submission" date="2022-01" db="EMBL/GenBank/DDBJ databases">
        <authorList>
            <person name="Yamashiro T."/>
            <person name="Shiraishi A."/>
            <person name="Satake H."/>
            <person name="Nakayama K."/>
        </authorList>
    </citation>
    <scope>NUCLEOTIDE SEQUENCE</scope>
</reference>